<reference evidence="2" key="3">
    <citation type="submission" date="2024-02" db="UniProtKB">
        <authorList>
            <consortium name="WormBaseParasite"/>
        </authorList>
    </citation>
    <scope>IDENTIFICATION</scope>
    <source>
        <strain evidence="2">pt0022</strain>
    </source>
</reference>
<sequence length="65" mass="7871">MLLRICLFINCLKSKFIYVQEYEIFTDRILRLSLTFLDNSMSLKMAINTKRNLAPERQRWNEDVN</sequence>
<reference evidence="1" key="1">
    <citation type="submission" date="2015-03" db="EMBL/GenBank/DDBJ databases">
        <title>Wuchereria bancrofti Genome Sequencing Papua New Guinea Strain.</title>
        <authorList>
            <person name="Small S.T."/>
            <person name="Serre D."/>
            <person name="Zimmerman P.A."/>
        </authorList>
    </citation>
    <scope>NUCLEOTIDE SEQUENCE [LARGE SCALE GENOMIC DNA]</scope>
    <source>
        <strain evidence="1">pt0022</strain>
    </source>
</reference>
<dbReference type="Proteomes" id="UP000093561">
    <property type="component" value="Unassembled WGS sequence"/>
</dbReference>
<evidence type="ECO:0000313" key="2">
    <source>
        <dbReference type="WBParaSite" id="mrna-Wban_09449"/>
    </source>
</evidence>
<evidence type="ECO:0000313" key="1">
    <source>
        <dbReference type="Proteomes" id="UP000093561"/>
    </source>
</evidence>
<name>A0AAF5Q285_WUCBA</name>
<dbReference type="WBParaSite" id="mrna-Wban_09449">
    <property type="protein sequence ID" value="mrna-Wban_09449"/>
    <property type="gene ID" value="Wban_09449"/>
</dbReference>
<protein>
    <submittedName>
        <fullName evidence="2">Uncharacterized protein</fullName>
    </submittedName>
</protein>
<dbReference type="AlphaFoldDB" id="A0AAF5Q285"/>
<reference evidence="1" key="2">
    <citation type="journal article" date="2016" name="Mol. Ecol.">
        <title>Population genomics of the filarial nematode parasite Wuchereria bancrofti from mosquitoes.</title>
        <authorList>
            <person name="Small S.T."/>
            <person name="Reimer L.J."/>
            <person name="Tisch D.J."/>
            <person name="King C.L."/>
            <person name="Christensen B.M."/>
            <person name="Siba P.M."/>
            <person name="Kazura J.W."/>
            <person name="Serre D."/>
            <person name="Zimmerman P.A."/>
        </authorList>
    </citation>
    <scope>NUCLEOTIDE SEQUENCE</scope>
    <source>
        <strain evidence="1">pt0022</strain>
    </source>
</reference>
<proteinExistence type="predicted"/>
<accession>A0AAF5Q285</accession>
<organism evidence="1 2">
    <name type="scientific">Wuchereria bancrofti</name>
    <dbReference type="NCBI Taxonomy" id="6293"/>
    <lineage>
        <taxon>Eukaryota</taxon>
        <taxon>Metazoa</taxon>
        <taxon>Ecdysozoa</taxon>
        <taxon>Nematoda</taxon>
        <taxon>Chromadorea</taxon>
        <taxon>Rhabditida</taxon>
        <taxon>Spirurina</taxon>
        <taxon>Spiruromorpha</taxon>
        <taxon>Filarioidea</taxon>
        <taxon>Onchocercidae</taxon>
        <taxon>Wuchereria</taxon>
    </lineage>
</organism>